<evidence type="ECO:0000313" key="1">
    <source>
        <dbReference type="Proteomes" id="UP000887565"/>
    </source>
</evidence>
<evidence type="ECO:0000313" key="2">
    <source>
        <dbReference type="WBParaSite" id="nRc.2.0.1.t00574-RA"/>
    </source>
</evidence>
<sequence length="72" mass="8195">MLPRNIAFIDRRICRHCRRLIRTTTRFVVMAIIAVRRSRSIVASTTISTFAIIGDRFVTVATTTTSAILTRK</sequence>
<name>A0A915HGM5_ROMCU</name>
<reference evidence="2" key="1">
    <citation type="submission" date="2022-11" db="UniProtKB">
        <authorList>
            <consortium name="WormBaseParasite"/>
        </authorList>
    </citation>
    <scope>IDENTIFICATION</scope>
</reference>
<proteinExistence type="predicted"/>
<accession>A0A915HGM5</accession>
<keyword evidence="1" id="KW-1185">Reference proteome</keyword>
<organism evidence="1 2">
    <name type="scientific">Romanomermis culicivorax</name>
    <name type="common">Nematode worm</name>
    <dbReference type="NCBI Taxonomy" id="13658"/>
    <lineage>
        <taxon>Eukaryota</taxon>
        <taxon>Metazoa</taxon>
        <taxon>Ecdysozoa</taxon>
        <taxon>Nematoda</taxon>
        <taxon>Enoplea</taxon>
        <taxon>Dorylaimia</taxon>
        <taxon>Mermithida</taxon>
        <taxon>Mermithoidea</taxon>
        <taxon>Mermithidae</taxon>
        <taxon>Romanomermis</taxon>
    </lineage>
</organism>
<protein>
    <submittedName>
        <fullName evidence="2">Secreted peptide</fullName>
    </submittedName>
</protein>
<dbReference type="WBParaSite" id="nRc.2.0.1.t00574-RA">
    <property type="protein sequence ID" value="nRc.2.0.1.t00574-RA"/>
    <property type="gene ID" value="nRc.2.0.1.g00574"/>
</dbReference>
<dbReference type="AlphaFoldDB" id="A0A915HGM5"/>
<dbReference type="Proteomes" id="UP000887565">
    <property type="component" value="Unplaced"/>
</dbReference>